<comment type="subunit">
    <text evidence="2">Homooctamer.</text>
</comment>
<feature type="domain" description="GS beta-grasp" evidence="11">
    <location>
        <begin position="69"/>
        <end position="149"/>
    </location>
</feature>
<dbReference type="PANTHER" id="PTHR20852:SF57">
    <property type="entry name" value="GLUTAMINE SYNTHETASE 2 CYTOPLASMIC"/>
    <property type="match status" value="1"/>
</dbReference>
<comment type="catalytic activity">
    <reaction evidence="7 10">
        <text>L-glutamate + NH4(+) + ATP = L-glutamine + ADP + phosphate + H(+)</text>
        <dbReference type="Rhea" id="RHEA:16169"/>
        <dbReference type="ChEBI" id="CHEBI:15378"/>
        <dbReference type="ChEBI" id="CHEBI:28938"/>
        <dbReference type="ChEBI" id="CHEBI:29985"/>
        <dbReference type="ChEBI" id="CHEBI:30616"/>
        <dbReference type="ChEBI" id="CHEBI:43474"/>
        <dbReference type="ChEBI" id="CHEBI:58359"/>
        <dbReference type="ChEBI" id="CHEBI:456216"/>
        <dbReference type="EC" id="6.3.1.2"/>
    </reaction>
</comment>
<dbReference type="PANTHER" id="PTHR20852">
    <property type="entry name" value="GLUTAMINE SYNTHETASE"/>
    <property type="match status" value="1"/>
</dbReference>
<dbReference type="FunFam" id="3.10.20.70:FF:000004">
    <property type="entry name" value="Glutamine synthetase"/>
    <property type="match status" value="1"/>
</dbReference>
<evidence type="ECO:0000313" key="13">
    <source>
        <dbReference type="EMBL" id="CBN75223.1"/>
    </source>
</evidence>
<dbReference type="PROSITE" id="PS51986">
    <property type="entry name" value="GS_BETA_GRASP"/>
    <property type="match status" value="1"/>
</dbReference>
<dbReference type="Pfam" id="PF00120">
    <property type="entry name" value="Gln-synt_C"/>
    <property type="match status" value="1"/>
</dbReference>
<evidence type="ECO:0000256" key="2">
    <source>
        <dbReference type="ARBA" id="ARBA00011823"/>
    </source>
</evidence>
<evidence type="ECO:0000256" key="9">
    <source>
        <dbReference type="RuleBase" id="RU000384"/>
    </source>
</evidence>
<keyword evidence="5 10" id="KW-0547">Nucleotide-binding</keyword>
<evidence type="ECO:0000256" key="6">
    <source>
        <dbReference type="ARBA" id="ARBA00022840"/>
    </source>
</evidence>
<name>D8LSG6_ECTSI</name>
<dbReference type="GO" id="GO:0005737">
    <property type="term" value="C:cytoplasm"/>
    <property type="evidence" value="ECO:0007669"/>
    <property type="project" value="TreeGrafter"/>
</dbReference>
<dbReference type="EMBL" id="FN648949">
    <property type="protein sequence ID" value="CBN75223.1"/>
    <property type="molecule type" value="Genomic_DNA"/>
</dbReference>
<dbReference type="InterPro" id="IPR027302">
    <property type="entry name" value="Gln_synth_N_conserv_site"/>
</dbReference>
<dbReference type="PROSITE" id="PS51987">
    <property type="entry name" value="GS_CATALYTIC"/>
    <property type="match status" value="1"/>
</dbReference>
<evidence type="ECO:0000313" key="14">
    <source>
        <dbReference type="Proteomes" id="UP000002630"/>
    </source>
</evidence>
<dbReference type="OrthoDB" id="1936100at2759"/>
<dbReference type="Gene3D" id="3.10.20.70">
    <property type="entry name" value="Glutamine synthetase, N-terminal domain"/>
    <property type="match status" value="1"/>
</dbReference>
<dbReference type="Proteomes" id="UP000002630">
    <property type="component" value="Linkage Group LG11"/>
</dbReference>
<dbReference type="Gene3D" id="3.30.590.10">
    <property type="entry name" value="Glutamine synthetase/guanido kinase, catalytic domain"/>
    <property type="match status" value="1"/>
</dbReference>
<accession>D8LSG6</accession>
<dbReference type="InterPro" id="IPR008146">
    <property type="entry name" value="Gln_synth_cat_dom"/>
</dbReference>
<dbReference type="AlphaFoldDB" id="D8LSG6"/>
<sequence>MATVNAFLVPGAVPRPSSGLRMSASEKVENVASSVVDANDLNVRKPPGDVKLDQGVMDRYMALPQGTRVQAEYVWIGGTGLDLRCKTRTLEEKPGAVNDLPLWNYDGSSCGQAPGDDSEVMLRPVKIYPDPFRGGDNIIVLCETCLPTGEPIPSNTRAKARASFDAAPGLEPWFGIEQEYTLFDKDMVTPFGWPKDGEPGPQGPYYCSVGFENAYGRGVAEAHYRACMYSNIPISGINGEVMPGQWEYQVGPAVGINGADDLVMSRFLLQRVAEDLQVAVSLDPKPIPGDWNGAGCHTNFSTEKMRQEGGFKEIVEAVEKLGKRHKQHIEAYGEGNERRLTGLHETANMNTFKYGVADRGASIRIPRAAEAEQKGYFEDRRPSSNMDPYVVCGMIFDTTCVWDGKDE</sequence>
<keyword evidence="6 10" id="KW-0067">ATP-binding</keyword>
<dbReference type="EC" id="6.3.1.2" evidence="3 10"/>
<gene>
    <name evidence="13" type="ORF">Esi_0072_0092</name>
</gene>
<dbReference type="GO" id="GO:0004356">
    <property type="term" value="F:glutamine synthetase activity"/>
    <property type="evidence" value="ECO:0007669"/>
    <property type="project" value="UniProtKB-EC"/>
</dbReference>
<dbReference type="SUPFAM" id="SSF54368">
    <property type="entry name" value="Glutamine synthetase, N-terminal domain"/>
    <property type="match status" value="1"/>
</dbReference>
<evidence type="ECO:0000256" key="3">
    <source>
        <dbReference type="ARBA" id="ARBA00012937"/>
    </source>
</evidence>
<evidence type="ECO:0000256" key="8">
    <source>
        <dbReference type="PROSITE-ProRule" id="PRU01330"/>
    </source>
</evidence>
<dbReference type="EMBL" id="FN649736">
    <property type="protein sequence ID" value="CBN75223.1"/>
    <property type="molecule type" value="Genomic_DNA"/>
</dbReference>
<dbReference type="GO" id="GO:0006542">
    <property type="term" value="P:glutamine biosynthetic process"/>
    <property type="evidence" value="ECO:0007669"/>
    <property type="project" value="InterPro"/>
</dbReference>
<dbReference type="InterPro" id="IPR014746">
    <property type="entry name" value="Gln_synth/guanido_kin_cat_dom"/>
</dbReference>
<reference evidence="13 14" key="1">
    <citation type="journal article" date="2010" name="Nature">
        <title>The Ectocarpus genome and the independent evolution of multicellularity in brown algae.</title>
        <authorList>
            <person name="Cock J.M."/>
            <person name="Sterck L."/>
            <person name="Rouze P."/>
            <person name="Scornet D."/>
            <person name="Allen A.E."/>
            <person name="Amoutzias G."/>
            <person name="Anthouard V."/>
            <person name="Artiguenave F."/>
            <person name="Aury J.M."/>
            <person name="Badger J.H."/>
            <person name="Beszteri B."/>
            <person name="Billiau K."/>
            <person name="Bonnet E."/>
            <person name="Bothwell J.H."/>
            <person name="Bowler C."/>
            <person name="Boyen C."/>
            <person name="Brownlee C."/>
            <person name="Carrano C.J."/>
            <person name="Charrier B."/>
            <person name="Cho G.Y."/>
            <person name="Coelho S.M."/>
            <person name="Collen J."/>
            <person name="Corre E."/>
            <person name="Da Silva C."/>
            <person name="Delage L."/>
            <person name="Delaroque N."/>
            <person name="Dittami S.M."/>
            <person name="Doulbeau S."/>
            <person name="Elias M."/>
            <person name="Farnham G."/>
            <person name="Gachon C.M."/>
            <person name="Gschloessl B."/>
            <person name="Heesch S."/>
            <person name="Jabbari K."/>
            <person name="Jubin C."/>
            <person name="Kawai H."/>
            <person name="Kimura K."/>
            <person name="Kloareg B."/>
            <person name="Kupper F.C."/>
            <person name="Lang D."/>
            <person name="Le Bail A."/>
            <person name="Leblanc C."/>
            <person name="Lerouge P."/>
            <person name="Lohr M."/>
            <person name="Lopez P.J."/>
            <person name="Martens C."/>
            <person name="Maumus F."/>
            <person name="Michel G."/>
            <person name="Miranda-Saavedra D."/>
            <person name="Morales J."/>
            <person name="Moreau H."/>
            <person name="Motomura T."/>
            <person name="Nagasato C."/>
            <person name="Napoli C.A."/>
            <person name="Nelson D.R."/>
            <person name="Nyvall-Collen P."/>
            <person name="Peters A.F."/>
            <person name="Pommier C."/>
            <person name="Potin P."/>
            <person name="Poulain J."/>
            <person name="Quesneville H."/>
            <person name="Read B."/>
            <person name="Rensing S.A."/>
            <person name="Ritter A."/>
            <person name="Rousvoal S."/>
            <person name="Samanta M."/>
            <person name="Samson G."/>
            <person name="Schroeder D.C."/>
            <person name="Segurens B."/>
            <person name="Strittmatter M."/>
            <person name="Tonon T."/>
            <person name="Tregear J.W."/>
            <person name="Valentin K."/>
            <person name="von Dassow P."/>
            <person name="Yamagishi T."/>
            <person name="Van de Peer Y."/>
            <person name="Wincker P."/>
        </authorList>
    </citation>
    <scope>NUCLEOTIDE SEQUENCE [LARGE SCALE GENOMIC DNA]</scope>
    <source>
        <strain evidence="14">Ec32 / CCAP1310/4</strain>
    </source>
</reference>
<dbReference type="FunFam" id="3.30.590.10:FF:000004">
    <property type="entry name" value="Glutamine synthetase"/>
    <property type="match status" value="1"/>
</dbReference>
<comment type="similarity">
    <text evidence="1 8 9">Belongs to the glutamine synthetase family.</text>
</comment>
<dbReference type="InParanoid" id="D8LSG6"/>
<dbReference type="eggNOG" id="KOG0683">
    <property type="taxonomic scope" value="Eukaryota"/>
</dbReference>
<evidence type="ECO:0000259" key="11">
    <source>
        <dbReference type="PROSITE" id="PS51986"/>
    </source>
</evidence>
<dbReference type="GO" id="GO:0005524">
    <property type="term" value="F:ATP binding"/>
    <property type="evidence" value="ECO:0007669"/>
    <property type="project" value="UniProtKB-KW"/>
</dbReference>
<dbReference type="SMART" id="SM01230">
    <property type="entry name" value="Gln-synt_C"/>
    <property type="match status" value="1"/>
</dbReference>
<dbReference type="InterPro" id="IPR027303">
    <property type="entry name" value="Gln_synth_gly_rich_site"/>
</dbReference>
<protein>
    <recommendedName>
        <fullName evidence="3 10">Glutamine synthetase</fullName>
        <ecNumber evidence="3 10">6.3.1.2</ecNumber>
    </recommendedName>
</protein>
<evidence type="ECO:0000259" key="12">
    <source>
        <dbReference type="PROSITE" id="PS51987"/>
    </source>
</evidence>
<organism evidence="13 14">
    <name type="scientific">Ectocarpus siliculosus</name>
    <name type="common">Brown alga</name>
    <name type="synonym">Conferva siliculosa</name>
    <dbReference type="NCBI Taxonomy" id="2880"/>
    <lineage>
        <taxon>Eukaryota</taxon>
        <taxon>Sar</taxon>
        <taxon>Stramenopiles</taxon>
        <taxon>Ochrophyta</taxon>
        <taxon>PX clade</taxon>
        <taxon>Phaeophyceae</taxon>
        <taxon>Ectocarpales</taxon>
        <taxon>Ectocarpaceae</taxon>
        <taxon>Ectocarpus</taxon>
    </lineage>
</organism>
<dbReference type="OMA" id="HQSPWFG"/>
<dbReference type="PROSITE" id="PS00181">
    <property type="entry name" value="GLNA_ATP"/>
    <property type="match status" value="1"/>
</dbReference>
<evidence type="ECO:0000256" key="4">
    <source>
        <dbReference type="ARBA" id="ARBA00022598"/>
    </source>
</evidence>
<keyword evidence="4 10" id="KW-0436">Ligase</keyword>
<dbReference type="SUPFAM" id="SSF55931">
    <property type="entry name" value="Glutamine synthetase/guanido kinase"/>
    <property type="match status" value="1"/>
</dbReference>
<evidence type="ECO:0000256" key="10">
    <source>
        <dbReference type="RuleBase" id="RU004356"/>
    </source>
</evidence>
<feature type="domain" description="GS catalytic" evidence="12">
    <location>
        <begin position="153"/>
        <end position="407"/>
    </location>
</feature>
<dbReference type="PROSITE" id="PS00180">
    <property type="entry name" value="GLNA_1"/>
    <property type="match status" value="1"/>
</dbReference>
<dbReference type="InterPro" id="IPR036651">
    <property type="entry name" value="Gln_synt_N_sf"/>
</dbReference>
<evidence type="ECO:0000256" key="7">
    <source>
        <dbReference type="ARBA" id="ARBA00049436"/>
    </source>
</evidence>
<keyword evidence="14" id="KW-1185">Reference proteome</keyword>
<dbReference type="STRING" id="2880.D8LSG6"/>
<evidence type="ECO:0000256" key="5">
    <source>
        <dbReference type="ARBA" id="ARBA00022741"/>
    </source>
</evidence>
<dbReference type="InterPro" id="IPR008147">
    <property type="entry name" value="Gln_synt_N"/>
</dbReference>
<dbReference type="InterPro" id="IPR050292">
    <property type="entry name" value="Glutamine_Synthetase"/>
</dbReference>
<evidence type="ECO:0000256" key="1">
    <source>
        <dbReference type="ARBA" id="ARBA00009897"/>
    </source>
</evidence>
<proteinExistence type="inferred from homology"/>